<dbReference type="RefSeq" id="WP_184946741.1">
    <property type="nucleotide sequence ID" value="NZ_JACHJV010000003.1"/>
</dbReference>
<dbReference type="Proteomes" id="UP000540506">
    <property type="component" value="Unassembled WGS sequence"/>
</dbReference>
<evidence type="ECO:0000313" key="2">
    <source>
        <dbReference type="Proteomes" id="UP000540506"/>
    </source>
</evidence>
<accession>A0A7W7W0U2</accession>
<gene>
    <name evidence="1" type="ORF">FHR34_008092</name>
</gene>
<dbReference type="AlphaFoldDB" id="A0A7W7W0U2"/>
<protein>
    <submittedName>
        <fullName evidence="1">Uncharacterized protein</fullName>
    </submittedName>
</protein>
<sequence length="78" mass="8588">MDVYEMRAEHEAGDPQGKILHWHMVRDHSSQAMCGREIIPDSASQSPDAWGSPAAQPFCHSCGAAYLRQVPQTTGRPP</sequence>
<reference evidence="1 2" key="1">
    <citation type="submission" date="2020-08" db="EMBL/GenBank/DDBJ databases">
        <title>Sequencing the genomes of 1000 actinobacteria strains.</title>
        <authorList>
            <person name="Klenk H.-P."/>
        </authorList>
    </citation>
    <scope>NUCLEOTIDE SEQUENCE [LARGE SCALE GENOMIC DNA]</scope>
    <source>
        <strain evidence="1 2">DSM 41654</strain>
    </source>
</reference>
<proteinExistence type="predicted"/>
<name>A0A7W7W0U2_KITKI</name>
<keyword evidence="2" id="KW-1185">Reference proteome</keyword>
<comment type="caution">
    <text evidence="1">The sequence shown here is derived from an EMBL/GenBank/DDBJ whole genome shotgun (WGS) entry which is preliminary data.</text>
</comment>
<evidence type="ECO:0000313" key="1">
    <source>
        <dbReference type="EMBL" id="MBB4928995.1"/>
    </source>
</evidence>
<organism evidence="1 2">
    <name type="scientific">Kitasatospora kifunensis</name>
    <name type="common">Streptomyces kifunensis</name>
    <dbReference type="NCBI Taxonomy" id="58351"/>
    <lineage>
        <taxon>Bacteria</taxon>
        <taxon>Bacillati</taxon>
        <taxon>Actinomycetota</taxon>
        <taxon>Actinomycetes</taxon>
        <taxon>Kitasatosporales</taxon>
        <taxon>Streptomycetaceae</taxon>
        <taxon>Kitasatospora</taxon>
    </lineage>
</organism>
<dbReference type="EMBL" id="JACHJV010000003">
    <property type="protein sequence ID" value="MBB4928995.1"/>
    <property type="molecule type" value="Genomic_DNA"/>
</dbReference>